<dbReference type="Gene3D" id="1.10.1200.10">
    <property type="entry name" value="ACP-like"/>
    <property type="match status" value="1"/>
</dbReference>
<dbReference type="GO" id="GO:0004312">
    <property type="term" value="F:fatty acid synthase activity"/>
    <property type="evidence" value="ECO:0007669"/>
    <property type="project" value="TreeGrafter"/>
</dbReference>
<dbReference type="CDD" id="cd00833">
    <property type="entry name" value="PKS"/>
    <property type="match status" value="1"/>
</dbReference>
<evidence type="ECO:0000256" key="1">
    <source>
        <dbReference type="ARBA" id="ARBA00022450"/>
    </source>
</evidence>
<evidence type="ECO:0000313" key="10">
    <source>
        <dbReference type="EMBL" id="NKY85829.1"/>
    </source>
</evidence>
<feature type="domain" description="Carrier" evidence="7">
    <location>
        <begin position="1627"/>
        <end position="1704"/>
    </location>
</feature>
<dbReference type="Pfam" id="PF14765">
    <property type="entry name" value="PS-DH"/>
    <property type="match status" value="1"/>
</dbReference>
<protein>
    <submittedName>
        <fullName evidence="10">Type I polyketide synthase</fullName>
    </submittedName>
</protein>
<feature type="region of interest" description="N-terminal hotdog fold" evidence="5">
    <location>
        <begin position="824"/>
        <end position="948"/>
    </location>
</feature>
<keyword evidence="11" id="KW-1185">Reference proteome</keyword>
<dbReference type="InterPro" id="IPR016039">
    <property type="entry name" value="Thiolase-like"/>
</dbReference>
<dbReference type="Pfam" id="PF00550">
    <property type="entry name" value="PP-binding"/>
    <property type="match status" value="1"/>
</dbReference>
<feature type="domain" description="Ketosynthase family 3 (KS3)" evidence="8">
    <location>
        <begin position="7"/>
        <end position="414"/>
    </location>
</feature>
<dbReference type="Pfam" id="PF00698">
    <property type="entry name" value="Acyl_transf_1"/>
    <property type="match status" value="1"/>
</dbReference>
<feature type="domain" description="PKS/mFAS DH" evidence="9">
    <location>
        <begin position="824"/>
        <end position="1093"/>
    </location>
</feature>
<dbReference type="GO" id="GO:0031177">
    <property type="term" value="F:phosphopantetheine binding"/>
    <property type="evidence" value="ECO:0007669"/>
    <property type="project" value="InterPro"/>
</dbReference>
<gene>
    <name evidence="10" type="ORF">HGA07_09355</name>
</gene>
<dbReference type="InterPro" id="IPR016036">
    <property type="entry name" value="Malonyl_transacylase_ACP-bd"/>
</dbReference>
<dbReference type="InterPro" id="IPR001227">
    <property type="entry name" value="Ac_transferase_dom_sf"/>
</dbReference>
<dbReference type="Gene3D" id="3.40.50.720">
    <property type="entry name" value="NAD(P)-binding Rossmann-like Domain"/>
    <property type="match status" value="1"/>
</dbReference>
<dbReference type="Gene3D" id="3.30.70.3290">
    <property type="match status" value="1"/>
</dbReference>
<evidence type="ECO:0000313" key="11">
    <source>
        <dbReference type="Proteomes" id="UP000523447"/>
    </source>
</evidence>
<dbReference type="InterPro" id="IPR042104">
    <property type="entry name" value="PKS_dehydratase_sf"/>
</dbReference>
<dbReference type="Proteomes" id="UP000523447">
    <property type="component" value="Unassembled WGS sequence"/>
</dbReference>
<dbReference type="Pfam" id="PF16197">
    <property type="entry name" value="KAsynt_C_assoc"/>
    <property type="match status" value="1"/>
</dbReference>
<dbReference type="GO" id="GO:0006633">
    <property type="term" value="P:fatty acid biosynthetic process"/>
    <property type="evidence" value="ECO:0007669"/>
    <property type="project" value="InterPro"/>
</dbReference>
<dbReference type="PROSITE" id="PS52004">
    <property type="entry name" value="KS3_2"/>
    <property type="match status" value="1"/>
</dbReference>
<dbReference type="SMART" id="SM00822">
    <property type="entry name" value="PKS_KR"/>
    <property type="match status" value="1"/>
</dbReference>
<feature type="region of interest" description="Disordered" evidence="6">
    <location>
        <begin position="1091"/>
        <end position="1124"/>
    </location>
</feature>
<dbReference type="InterPro" id="IPR036291">
    <property type="entry name" value="NAD(P)-bd_dom_sf"/>
</dbReference>
<dbReference type="SMART" id="SM00825">
    <property type="entry name" value="PKS_KS"/>
    <property type="match status" value="1"/>
</dbReference>
<dbReference type="InterPro" id="IPR032821">
    <property type="entry name" value="PKS_assoc"/>
</dbReference>
<feature type="active site" description="Proton acceptor; for dehydratase activity" evidence="5">
    <location>
        <position position="866"/>
    </location>
</feature>
<evidence type="ECO:0000259" key="9">
    <source>
        <dbReference type="PROSITE" id="PS52019"/>
    </source>
</evidence>
<dbReference type="InterPro" id="IPR036736">
    <property type="entry name" value="ACP-like_sf"/>
</dbReference>
<evidence type="ECO:0000256" key="4">
    <source>
        <dbReference type="ARBA" id="ARBA00023268"/>
    </source>
</evidence>
<evidence type="ECO:0000256" key="6">
    <source>
        <dbReference type="SAM" id="MobiDB-lite"/>
    </source>
</evidence>
<name>A0A7X6LXG9_9NOCA</name>
<dbReference type="InterPro" id="IPR020841">
    <property type="entry name" value="PKS_Beta-ketoAc_synthase_dom"/>
</dbReference>
<dbReference type="InterPro" id="IPR014030">
    <property type="entry name" value="Ketoacyl_synth_N"/>
</dbReference>
<dbReference type="GO" id="GO:0004315">
    <property type="term" value="F:3-oxoacyl-[acyl-carrier-protein] synthase activity"/>
    <property type="evidence" value="ECO:0007669"/>
    <property type="project" value="InterPro"/>
</dbReference>
<dbReference type="Gene3D" id="3.40.366.10">
    <property type="entry name" value="Malonyl-Coenzyme A Acyl Carrier Protein, domain 2"/>
    <property type="match status" value="1"/>
</dbReference>
<dbReference type="PANTHER" id="PTHR43775:SF37">
    <property type="entry name" value="SI:DKEY-61P9.11"/>
    <property type="match status" value="1"/>
</dbReference>
<dbReference type="RefSeq" id="WP_040722967.1">
    <property type="nucleotide sequence ID" value="NZ_CAWPHS010000056.1"/>
</dbReference>
<dbReference type="SUPFAM" id="SSF53901">
    <property type="entry name" value="Thiolase-like"/>
    <property type="match status" value="1"/>
</dbReference>
<accession>A0A7X6LXG9</accession>
<dbReference type="EMBL" id="JAAXPE010000006">
    <property type="protein sequence ID" value="NKY85829.1"/>
    <property type="molecule type" value="Genomic_DNA"/>
</dbReference>
<keyword evidence="4" id="KW-0511">Multifunctional enzyme</keyword>
<dbReference type="SUPFAM" id="SSF52151">
    <property type="entry name" value="FabD/lysophospholipase-like"/>
    <property type="match status" value="1"/>
</dbReference>
<keyword evidence="1" id="KW-0596">Phosphopantetheine</keyword>
<dbReference type="Pfam" id="PF02801">
    <property type="entry name" value="Ketoacyl-synt_C"/>
    <property type="match status" value="1"/>
</dbReference>
<evidence type="ECO:0000259" key="8">
    <source>
        <dbReference type="PROSITE" id="PS52004"/>
    </source>
</evidence>
<dbReference type="SUPFAM" id="SSF55048">
    <property type="entry name" value="Probable ACP-binding domain of malonyl-CoA ACP transacylase"/>
    <property type="match status" value="1"/>
</dbReference>
<evidence type="ECO:0000256" key="3">
    <source>
        <dbReference type="ARBA" id="ARBA00022679"/>
    </source>
</evidence>
<evidence type="ECO:0000259" key="7">
    <source>
        <dbReference type="PROSITE" id="PS50075"/>
    </source>
</evidence>
<dbReference type="SUPFAM" id="SSF51735">
    <property type="entry name" value="NAD(P)-binding Rossmann-fold domains"/>
    <property type="match status" value="2"/>
</dbReference>
<feature type="active site" description="Proton donor; for dehydratase activity" evidence="5">
    <location>
        <position position="1009"/>
    </location>
</feature>
<comment type="caution">
    <text evidence="10">The sequence shown here is derived from an EMBL/GenBank/DDBJ whole genome shotgun (WGS) entry which is preliminary data.</text>
</comment>
<dbReference type="InterPro" id="IPR049551">
    <property type="entry name" value="PKS_DH_C"/>
</dbReference>
<proteinExistence type="predicted"/>
<dbReference type="InterPro" id="IPR009081">
    <property type="entry name" value="PP-bd_ACP"/>
</dbReference>
<dbReference type="Gene3D" id="3.40.47.10">
    <property type="match status" value="1"/>
</dbReference>
<dbReference type="PANTHER" id="PTHR43775">
    <property type="entry name" value="FATTY ACID SYNTHASE"/>
    <property type="match status" value="1"/>
</dbReference>
<dbReference type="InterPro" id="IPR020806">
    <property type="entry name" value="PKS_PP-bd"/>
</dbReference>
<dbReference type="CDD" id="cd05274">
    <property type="entry name" value="KR_FAS_SDR_x"/>
    <property type="match status" value="1"/>
</dbReference>
<evidence type="ECO:0000256" key="2">
    <source>
        <dbReference type="ARBA" id="ARBA00022553"/>
    </source>
</evidence>
<dbReference type="Pfam" id="PF08659">
    <property type="entry name" value="KR"/>
    <property type="match status" value="1"/>
</dbReference>
<feature type="region of interest" description="Disordered" evidence="6">
    <location>
        <begin position="1154"/>
        <end position="1181"/>
    </location>
</feature>
<dbReference type="InterPro" id="IPR013968">
    <property type="entry name" value="PKS_KR"/>
</dbReference>
<reference evidence="10 11" key="1">
    <citation type="submission" date="2020-04" db="EMBL/GenBank/DDBJ databases">
        <title>MicrobeNet Type strains.</title>
        <authorList>
            <person name="Nicholson A.C."/>
        </authorList>
    </citation>
    <scope>NUCLEOTIDE SEQUENCE [LARGE SCALE GENOMIC DNA]</scope>
    <source>
        <strain evidence="10 11">DSM 44445</strain>
    </source>
</reference>
<dbReference type="PROSITE" id="PS50075">
    <property type="entry name" value="CARRIER"/>
    <property type="match status" value="1"/>
</dbReference>
<dbReference type="InterPro" id="IPR018201">
    <property type="entry name" value="Ketoacyl_synth_AS"/>
</dbReference>
<dbReference type="PROSITE" id="PS00606">
    <property type="entry name" value="KS3_1"/>
    <property type="match status" value="1"/>
</dbReference>
<dbReference type="SMART" id="SM00823">
    <property type="entry name" value="PKS_PP"/>
    <property type="match status" value="1"/>
</dbReference>
<dbReference type="InterPro" id="IPR014043">
    <property type="entry name" value="Acyl_transferase_dom"/>
</dbReference>
<dbReference type="InterPro" id="IPR016035">
    <property type="entry name" value="Acyl_Trfase/lysoPLipase"/>
</dbReference>
<dbReference type="PROSITE" id="PS52019">
    <property type="entry name" value="PKS_MFAS_DH"/>
    <property type="match status" value="1"/>
</dbReference>
<dbReference type="Gene3D" id="3.10.129.110">
    <property type="entry name" value="Polyketide synthase dehydratase"/>
    <property type="match status" value="1"/>
</dbReference>
<sequence length="1712" mass="179501">MTSSTPTPPVSIIGIGTRVPGADGVPELWRLLVEGRAATGAAPPDRDGAGPGSYLYGTTEFDNDWFAISDREAALMDPQQRLALEVAVEAIDDAGIGYRLRGSNTAVLFGACGFDHGAVVLGTGGHDAPYAVTGSALSIIANRLSYTLDLRGPSLVLDSACSSSLAAIDLALRLLADETVPFAVVGGVNLALLPHTSHYLAEAGFLAPDGRCKPFDAAADGYVRGDGATVLVLQRTADARRQGNRGYAEILGAAVGSDGRSNGLPAPSGRAQQQVIAAAWARAGVDIRSAGYFECHGTGTPVGDAVEIEALATVLGDPGGAVKPYIGSIKSNIGHLEAAAGITGVAKAALCLRNRIIVPTANFRRENPLLRLSERGLRVPTEPIEWTAEPGVARYAGVSSFGFGGTNAHVVLRDATVPAAPAEIRTPVLIGWTCRDEAELRTTARRWSTSVTGDVSLRAPAAAGRALPQRFRAAVLAEDAASAADAFRDIASGSDTSPAILGLGEPRRGRVLFLFSGQGGQHARMGRELAARYPEFARAVAAASEAVVEAGGPRVWTPRHGFADALATTETVQPALFVYQVALARLLAAWGIEPDGVAGHSLGEVAAAVVAGAVSLGDAAHLITVRSRILGRLAGGGTMAMLEATPEQVRRLVEPLRAEVAVAAVNGPRAVVVSGSTRYMETLLRRARRRHYYVRPIPVDFAAHSPQVRSSVTEFRAAVRPFPVHTPQVPLFSTSRVGTVVDSAAMDIDYWADNLCGTVELDAAIAAAADRGYTEIVEVSPHPVLVPAVRDHPELSDSVFAAAHRDGEVAALLRTVGTLYTRGRAVDWSMQGPTEDPVERRVWRRKVYPLLTRTAPAAGTEPLGDHVIAGVPTVPAAYWLRRFVDATPGSIRLSDFVIHQRTDLADLPAVDYRIGADLRALLGPVVLAEARADAPAAPADIVRWMRLVEDHRARSAATVTLDVDEFYAGLRNRGLDYGPRFRPLVGLRAGNQSATGTFGPLPLSAAALDGCLQLIGAAARDRLPADGAGLPVGIASVWVSDAQRVVLTEAHAFLREHTAAELLCDVVALDQHDAPAVALLGVRIRITGTEPGAAQSNSEQRAGFGSFAPYHSDRPAPPGQAVDRRTAGYDATVPTAPEWAAEVLREEHWVPLSVDPPAGDVGPEDFAPPPDPTGPRRHTAGDHPVAVSRALVVGESALATALVRVLDRRVPAQRVAREPEFAAALTGSALTGPPGTAVVLVWPATSHAADIPPGAVDEPARATTGTERAVHLLQQVVAAKATTAVSVVLPDPASVTQQAIAALVRTLQLESGRPVGLIWSDGHAAEHIGELALRPDGPDEVRAEDGRLLVRRFRRITGERTRIPIVADGTYVVTGGLGEVGATAVRWLLDRGAHDVVVLTRRPRPLPPLLEGAEDRVVVVRCDVGDRDDLANALDDIRACGSTIRGLIHAAGELRDAEFDSVTAESVALHFAKVSAAAALIDLTAADPIDFTLLCSSATGVFGAPGQAAYAAANAALDAIARTCTGRRVTSIAWGSWAGGLTRTAGGAAHLRAAGVTPFDVARGTAVLSAVLGHPQPVVLALDHTPTDDPSPVARRLRVELNHGAPPDSSTLAPLPSRMSTPDFDGNAGAEIRRIVRASVAATLARPVDSIDPDADFAALDLSSLLAIELRRRLERCLGIRIATSELFEYPSVAALSSALAARWPQPDGPRR</sequence>
<dbReference type="InterPro" id="IPR049900">
    <property type="entry name" value="PKS_mFAS_DH"/>
</dbReference>
<keyword evidence="2" id="KW-0597">Phosphoprotein</keyword>
<dbReference type="InterPro" id="IPR057326">
    <property type="entry name" value="KR_dom"/>
</dbReference>
<dbReference type="InterPro" id="IPR050091">
    <property type="entry name" value="PKS_NRPS_Biosynth_Enz"/>
</dbReference>
<dbReference type="InterPro" id="IPR014031">
    <property type="entry name" value="Ketoacyl_synth_C"/>
</dbReference>
<feature type="region of interest" description="C-terminal hotdog fold" evidence="5">
    <location>
        <begin position="958"/>
        <end position="1093"/>
    </location>
</feature>
<dbReference type="Pfam" id="PF00109">
    <property type="entry name" value="ketoacyl-synt"/>
    <property type="match status" value="1"/>
</dbReference>
<dbReference type="SMART" id="SM00827">
    <property type="entry name" value="PKS_AT"/>
    <property type="match status" value="1"/>
</dbReference>
<dbReference type="SUPFAM" id="SSF47336">
    <property type="entry name" value="ACP-like"/>
    <property type="match status" value="1"/>
</dbReference>
<evidence type="ECO:0000256" key="5">
    <source>
        <dbReference type="PROSITE-ProRule" id="PRU01363"/>
    </source>
</evidence>
<keyword evidence="3" id="KW-0808">Transferase</keyword>
<organism evidence="10 11">
    <name type="scientific">Nocardia veterana</name>
    <dbReference type="NCBI Taxonomy" id="132249"/>
    <lineage>
        <taxon>Bacteria</taxon>
        <taxon>Bacillati</taxon>
        <taxon>Actinomycetota</taxon>
        <taxon>Actinomycetes</taxon>
        <taxon>Mycobacteriales</taxon>
        <taxon>Nocardiaceae</taxon>
        <taxon>Nocardia</taxon>
    </lineage>
</organism>